<dbReference type="Gene3D" id="3.40.50.720">
    <property type="entry name" value="NAD(P)-binding Rossmann-like Domain"/>
    <property type="match status" value="1"/>
</dbReference>
<dbReference type="GO" id="GO:0006099">
    <property type="term" value="P:tricarboxylic acid cycle"/>
    <property type="evidence" value="ECO:0007669"/>
    <property type="project" value="UniProtKB-UniRule"/>
</dbReference>
<dbReference type="NCBIfam" id="TIGR01019">
    <property type="entry name" value="sucCoAalpha"/>
    <property type="match status" value="1"/>
</dbReference>
<dbReference type="PANTHER" id="PTHR11117:SF2">
    <property type="entry name" value="SUCCINATE--COA LIGASE [ADP_GDP-FORMING] SUBUNIT ALPHA, MITOCHONDRIAL"/>
    <property type="match status" value="1"/>
</dbReference>
<comment type="function">
    <text evidence="5 8">Succinyl-CoA synthetase functions in the citric acid cycle (TCA), coupling the hydrolysis of succinyl-CoA to the synthesis of either ATP or GTP and thus represents the only step of substrate-level phosphorylation in the TCA. The alpha subunit of the enzyme binds the substrates coenzyme A and phosphate, while succinate binding and nucleotide specificity is provided by the beta subunit.</text>
</comment>
<comment type="catalytic activity">
    <reaction evidence="5">
        <text>GTP + succinate + CoA = succinyl-CoA + GDP + phosphate</text>
        <dbReference type="Rhea" id="RHEA:22120"/>
        <dbReference type="ChEBI" id="CHEBI:30031"/>
        <dbReference type="ChEBI" id="CHEBI:37565"/>
        <dbReference type="ChEBI" id="CHEBI:43474"/>
        <dbReference type="ChEBI" id="CHEBI:57287"/>
        <dbReference type="ChEBI" id="CHEBI:57292"/>
        <dbReference type="ChEBI" id="CHEBI:58189"/>
    </reaction>
</comment>
<name>A0A1Y2T329_SYMTR</name>
<evidence type="ECO:0000256" key="4">
    <source>
        <dbReference type="ARBA" id="ARBA00060724"/>
    </source>
</evidence>
<dbReference type="Pfam" id="PF00549">
    <property type="entry name" value="Ligase_CoA"/>
    <property type="match status" value="1"/>
</dbReference>
<comment type="caution">
    <text evidence="5">Lacks conserved residue(s) required for the propagation of feature annotation.</text>
</comment>
<gene>
    <name evidence="5" type="primary">sucD</name>
    <name evidence="10" type="ORF">A6D92_12260</name>
</gene>
<dbReference type="InterPro" id="IPR003781">
    <property type="entry name" value="CoA-bd"/>
</dbReference>
<keyword evidence="3 5" id="KW-0547">Nucleotide-binding</keyword>
<dbReference type="InterPro" id="IPR017440">
    <property type="entry name" value="Cit_synth/succinyl-CoA_lig_AS"/>
</dbReference>
<dbReference type="PIRSF" id="PIRSF001553">
    <property type="entry name" value="SucCS_alpha"/>
    <property type="match status" value="1"/>
</dbReference>
<dbReference type="Gene3D" id="3.40.50.261">
    <property type="entry name" value="Succinyl-CoA synthetase domains"/>
    <property type="match status" value="1"/>
</dbReference>
<dbReference type="GO" id="GO:0004775">
    <property type="term" value="F:succinate-CoA ligase (ADP-forming) activity"/>
    <property type="evidence" value="ECO:0007669"/>
    <property type="project" value="UniProtKB-UniRule"/>
</dbReference>
<comment type="catalytic activity">
    <reaction evidence="5 8">
        <text>succinate + ATP + CoA = succinyl-CoA + ADP + phosphate</text>
        <dbReference type="Rhea" id="RHEA:17661"/>
        <dbReference type="ChEBI" id="CHEBI:30031"/>
        <dbReference type="ChEBI" id="CHEBI:30616"/>
        <dbReference type="ChEBI" id="CHEBI:43474"/>
        <dbReference type="ChEBI" id="CHEBI:57287"/>
        <dbReference type="ChEBI" id="CHEBI:57292"/>
        <dbReference type="ChEBI" id="CHEBI:456216"/>
        <dbReference type="EC" id="6.2.1.5"/>
    </reaction>
</comment>
<evidence type="ECO:0000313" key="10">
    <source>
        <dbReference type="EMBL" id="OTA40880.1"/>
    </source>
</evidence>
<dbReference type="FunFam" id="3.40.50.720:FF:000277">
    <property type="entry name" value="Succinate--CoA ligase [ADP-forming] subunit alpha"/>
    <property type="match status" value="1"/>
</dbReference>
<dbReference type="HAMAP" id="MF_01988">
    <property type="entry name" value="Succ_CoA_alpha"/>
    <property type="match status" value="1"/>
</dbReference>
<dbReference type="PANTHER" id="PTHR11117">
    <property type="entry name" value="SUCCINYL-COA LIGASE SUBUNIT ALPHA"/>
    <property type="match status" value="1"/>
</dbReference>
<keyword evidence="1 5" id="KW-0816">Tricarboxylic acid cycle</keyword>
<comment type="subunit">
    <text evidence="5 8">Heterotetramer of two alpha and two beta subunits.</text>
</comment>
<dbReference type="InterPro" id="IPR016102">
    <property type="entry name" value="Succinyl-CoA_synth-like"/>
</dbReference>
<dbReference type="GO" id="GO:0009361">
    <property type="term" value="C:succinate-CoA ligase complex (ADP-forming)"/>
    <property type="evidence" value="ECO:0007669"/>
    <property type="project" value="TreeGrafter"/>
</dbReference>
<dbReference type="InterPro" id="IPR005810">
    <property type="entry name" value="CoA_lig_alpha"/>
</dbReference>
<evidence type="ECO:0000256" key="6">
    <source>
        <dbReference type="PIRSR" id="PIRSR001553-1"/>
    </source>
</evidence>
<comment type="caution">
    <text evidence="10">The sequence shown here is derived from an EMBL/GenBank/DDBJ whole genome shotgun (WGS) entry which is preliminary data.</text>
</comment>
<feature type="domain" description="CoA-binding" evidence="9">
    <location>
        <begin position="4"/>
        <end position="100"/>
    </location>
</feature>
<evidence type="ECO:0000259" key="9">
    <source>
        <dbReference type="SMART" id="SM00881"/>
    </source>
</evidence>
<dbReference type="SUPFAM" id="SSF51735">
    <property type="entry name" value="NAD(P)-binding Rossmann-fold domains"/>
    <property type="match status" value="1"/>
</dbReference>
<comment type="similarity">
    <text evidence="4 5 7">Belongs to the succinate/malate CoA ligase alpha subunit family.</text>
</comment>
<dbReference type="PROSITE" id="PS00399">
    <property type="entry name" value="SUCCINYL_COA_LIG_2"/>
    <property type="match status" value="1"/>
</dbReference>
<evidence type="ECO:0000256" key="7">
    <source>
        <dbReference type="RuleBase" id="RU000677"/>
    </source>
</evidence>
<feature type="binding site" evidence="5">
    <location>
        <begin position="17"/>
        <end position="20"/>
    </location>
    <ligand>
        <name>CoA</name>
        <dbReference type="ChEBI" id="CHEBI:57287"/>
    </ligand>
</feature>
<dbReference type="PRINTS" id="PR01798">
    <property type="entry name" value="SCOASYNTHASE"/>
</dbReference>
<sequence>MAIIVDRNTRVIVQGITGSQGQFHTGQMLAFGTNIVGGVNFKKAGQQVHGVPVFATVHEAVERTGANASVMFVPAPGVKDAAFEAIHAGIKVLVLIPEHVPTQETMEIMAYAERHGVRVIGPNTFGIISPGEKCKLGIMPNHIYKPGPVGIVARSGTLSYEIAYNLSNAGLGQTTVIGMGGDRVIGTNFVDALELFNNDPETEAIVMVGEIGGIQEELAAEYIKQHVRKPVVAYLAGKSAPPGKRMGHAGAIIEGNRGTYQSKVEALTAAGVKVASLPWEIVDLVREALR</sequence>
<feature type="binding site" evidence="5">
    <location>
        <position position="160"/>
    </location>
    <ligand>
        <name>substrate</name>
        <note>ligand shared with subunit beta</note>
    </ligand>
</feature>
<evidence type="ECO:0000256" key="8">
    <source>
        <dbReference type="RuleBase" id="RU000699"/>
    </source>
</evidence>
<feature type="active site" description="Tele-phosphohistidine intermediate" evidence="5 6">
    <location>
        <position position="248"/>
    </location>
</feature>
<dbReference type="NCBIfam" id="NF004230">
    <property type="entry name" value="PRK05678.1"/>
    <property type="match status" value="1"/>
</dbReference>
<dbReference type="InterPro" id="IPR036291">
    <property type="entry name" value="NAD(P)-bd_dom_sf"/>
</dbReference>
<feature type="binding site" evidence="5">
    <location>
        <position position="43"/>
    </location>
    <ligand>
        <name>CoA</name>
        <dbReference type="ChEBI" id="CHEBI:57287"/>
    </ligand>
</feature>
<comment type="pathway">
    <text evidence="5 8">Carbohydrate metabolism; tricarboxylic acid cycle; succinate from succinyl-CoA (ligase route): step 1/1.</text>
</comment>
<dbReference type="EMBL" id="LWLV01001061">
    <property type="protein sequence ID" value="OTA40880.1"/>
    <property type="molecule type" value="Genomic_DNA"/>
</dbReference>
<reference evidence="11" key="1">
    <citation type="submission" date="2016-04" db="EMBL/GenBank/DDBJ databases">
        <authorList>
            <person name="Antunes L.P."/>
            <person name="Martins L.F."/>
            <person name="Pereira R.V."/>
            <person name="Thomas A.M."/>
            <person name="Barbosa D."/>
            <person name="Nascimento L."/>
            <person name="Silva G.M."/>
            <person name="Condomitti G.W."/>
            <person name="Digiampietri L.A."/>
            <person name="Lombardi K.C."/>
            <person name="Ramos P.L."/>
            <person name="Quaggio R.B."/>
            <person name="Oliveira J.C."/>
            <person name="Pascon R.C."/>
            <person name="Cruz J.B."/>
            <person name="Silva A.M."/>
            <person name="Setubal J.C."/>
        </authorList>
    </citation>
    <scope>NUCLEOTIDE SEQUENCE [LARGE SCALE GENOMIC DNA]</scope>
</reference>
<evidence type="ECO:0000256" key="3">
    <source>
        <dbReference type="ARBA" id="ARBA00022741"/>
    </source>
</evidence>
<evidence type="ECO:0000256" key="5">
    <source>
        <dbReference type="HAMAP-Rule" id="MF_01988"/>
    </source>
</evidence>
<protein>
    <recommendedName>
        <fullName evidence="5">Succinate--CoA ligase [ADP-forming] subunit alpha</fullName>
        <ecNumber evidence="5">6.2.1.5</ecNumber>
    </recommendedName>
    <alternativeName>
        <fullName evidence="5">Succinyl-CoA synthetase subunit alpha</fullName>
        <shortName evidence="5">SCS-alpha</shortName>
    </alternativeName>
</protein>
<dbReference type="EC" id="6.2.1.5" evidence="5"/>
<dbReference type="GO" id="GO:0000166">
    <property type="term" value="F:nucleotide binding"/>
    <property type="evidence" value="ECO:0007669"/>
    <property type="project" value="UniProtKB-KW"/>
</dbReference>
<evidence type="ECO:0000313" key="11">
    <source>
        <dbReference type="Proteomes" id="UP000194267"/>
    </source>
</evidence>
<dbReference type="FunFam" id="3.40.50.261:FF:000006">
    <property type="entry name" value="Succinate--CoA ligase [ADP-forming] subunit alpha"/>
    <property type="match status" value="1"/>
</dbReference>
<dbReference type="InterPro" id="IPR005811">
    <property type="entry name" value="SUCC_ACL_C"/>
</dbReference>
<dbReference type="Proteomes" id="UP000194267">
    <property type="component" value="Unassembled WGS sequence"/>
</dbReference>
<evidence type="ECO:0000256" key="1">
    <source>
        <dbReference type="ARBA" id="ARBA00022532"/>
    </source>
</evidence>
<proteinExistence type="inferred from homology"/>
<dbReference type="SMART" id="SM00881">
    <property type="entry name" value="CoA_binding"/>
    <property type="match status" value="1"/>
</dbReference>
<evidence type="ECO:0000256" key="2">
    <source>
        <dbReference type="ARBA" id="ARBA00022598"/>
    </source>
</evidence>
<dbReference type="GO" id="GO:0004776">
    <property type="term" value="F:succinate-CoA ligase (GDP-forming) activity"/>
    <property type="evidence" value="ECO:0007669"/>
    <property type="project" value="TreeGrafter"/>
</dbReference>
<dbReference type="SUPFAM" id="SSF52210">
    <property type="entry name" value="Succinyl-CoA synthetase domains"/>
    <property type="match status" value="1"/>
</dbReference>
<dbReference type="Pfam" id="PF02629">
    <property type="entry name" value="CoA_binding"/>
    <property type="match status" value="1"/>
</dbReference>
<keyword evidence="2 5" id="KW-0436">Ligase</keyword>
<dbReference type="UniPathway" id="UPA00223">
    <property type="reaction ID" value="UER00999"/>
</dbReference>
<accession>A0A1Y2T329</accession>
<dbReference type="AlphaFoldDB" id="A0A1Y2T329"/>
<organism evidence="10 11">
    <name type="scientific">Symbiobacterium thermophilum</name>
    <dbReference type="NCBI Taxonomy" id="2734"/>
    <lineage>
        <taxon>Bacteria</taxon>
        <taxon>Bacillati</taxon>
        <taxon>Bacillota</taxon>
        <taxon>Clostridia</taxon>
        <taxon>Eubacteriales</taxon>
        <taxon>Symbiobacteriaceae</taxon>
        <taxon>Symbiobacterium</taxon>
    </lineage>
</organism>